<organism evidence="1 2">
    <name type="scientific">Acetobacter nitrogenifigens DSM 23921 = NBRC 105050</name>
    <dbReference type="NCBI Taxonomy" id="1120919"/>
    <lineage>
        <taxon>Bacteria</taxon>
        <taxon>Pseudomonadati</taxon>
        <taxon>Pseudomonadota</taxon>
        <taxon>Alphaproteobacteria</taxon>
        <taxon>Acetobacterales</taxon>
        <taxon>Acetobacteraceae</taxon>
        <taxon>Acetobacter</taxon>
    </lineage>
</organism>
<accession>A0A511XBV4</accession>
<dbReference type="InterPro" id="IPR036412">
    <property type="entry name" value="HAD-like_sf"/>
</dbReference>
<dbReference type="SUPFAM" id="SSF56784">
    <property type="entry name" value="HAD-like"/>
    <property type="match status" value="1"/>
</dbReference>
<proteinExistence type="predicted"/>
<dbReference type="Proteomes" id="UP000321635">
    <property type="component" value="Unassembled WGS sequence"/>
</dbReference>
<dbReference type="RefSeq" id="WP_026398103.1">
    <property type="nucleotide sequence ID" value="NZ_AUBI01000009.1"/>
</dbReference>
<name>A0A511XBV4_9PROT</name>
<dbReference type="AlphaFoldDB" id="A0A511XBV4"/>
<evidence type="ECO:0000313" key="1">
    <source>
        <dbReference type="EMBL" id="GEN60449.1"/>
    </source>
</evidence>
<dbReference type="EMBL" id="BJYF01000018">
    <property type="protein sequence ID" value="GEN60449.1"/>
    <property type="molecule type" value="Genomic_DNA"/>
</dbReference>
<evidence type="ECO:0008006" key="3">
    <source>
        <dbReference type="Google" id="ProtNLM"/>
    </source>
</evidence>
<dbReference type="OrthoDB" id="7215643at2"/>
<reference evidence="1 2" key="1">
    <citation type="submission" date="2019-07" db="EMBL/GenBank/DDBJ databases">
        <title>Whole genome shotgun sequence of Acetobacter nitrogenifigens NBRC 105050.</title>
        <authorList>
            <person name="Hosoyama A."/>
            <person name="Uohara A."/>
            <person name="Ohji S."/>
            <person name="Ichikawa N."/>
        </authorList>
    </citation>
    <scope>NUCLEOTIDE SEQUENCE [LARGE SCALE GENOMIC DNA]</scope>
    <source>
        <strain evidence="1 2">NBRC 105050</strain>
    </source>
</reference>
<protein>
    <recommendedName>
        <fullName evidence="3">Hydrolase</fullName>
    </recommendedName>
</protein>
<dbReference type="InterPro" id="IPR023214">
    <property type="entry name" value="HAD_sf"/>
</dbReference>
<keyword evidence="2" id="KW-1185">Reference proteome</keyword>
<dbReference type="Gene3D" id="3.40.50.1000">
    <property type="entry name" value="HAD superfamily/HAD-like"/>
    <property type="match status" value="1"/>
</dbReference>
<comment type="caution">
    <text evidence="1">The sequence shown here is derived from an EMBL/GenBank/DDBJ whole genome shotgun (WGS) entry which is preliminary data.</text>
</comment>
<dbReference type="Pfam" id="PF00702">
    <property type="entry name" value="Hydrolase"/>
    <property type="match status" value="1"/>
</dbReference>
<sequence>MIRVGWGRRNFDHYEAFSSARLKIAVEEARVVSFDIFDTLLQRIALTPDAAQRYAGWLVERAYPEIRNFFDHRKSAEDAARAALDWTDDVGLDEIYARLEEATGWSAECLAFARGKEVELDARQLQPRPDMLEVLRHARQRGRRVILVSDTYLRRAELDPILARAGVLALVDEIYLSSERLARKDRGDMWDLVVSAEGADGLLHVGDNERSDLLNAAQRGVQTIHVPSALSLLRANPVEADIFAAARKEYVSDEGVRIDRSDEALAAEILLGPFVAATFGSPFPSAQRGGVARALTLSSAFEVGRALFGPLLLCFMGKLAQHPATAHVEKIFFVAREGYFLLKLYEEVRARWLPDLPEGVYFCCSRRVANSASLSRSGDPLSLVRIGGGFRGTMAGMLDARLGYTVAPDSPLRAMRIVTPDEFDKARSIITLLRNDILAQTQKNAARLHVYCESLGIRTNGSALYGMVDVGYSATIQRRVQETTGARFAGLYMATGQLAASVEETGGLAFGLLAEGAAGDRFQRVCGLMIEAFLTAPHGQTMGYDDSVPPRPVFGAGGVSQKNFSVLEEIFSGALDYCRDVVEAYGADVFGALAQGERAATTMLGALASGRLVIAPELAEALAVDDQFCGRGEIHIFKHMTDV</sequence>
<dbReference type="STRING" id="1120919.GCA_000429165_02420"/>
<evidence type="ECO:0000313" key="2">
    <source>
        <dbReference type="Proteomes" id="UP000321635"/>
    </source>
</evidence>
<gene>
    <name evidence="1" type="ORF">ANI02nite_23330</name>
</gene>